<reference evidence="3 4" key="1">
    <citation type="journal article" date="2023" name="Plants (Basel)">
        <title>Bridging the Gap: Combining Genomics and Transcriptomics Approaches to Understand Stylosanthes scabra, an Orphan Legume from the Brazilian Caatinga.</title>
        <authorList>
            <person name="Ferreira-Neto J.R.C."/>
            <person name="da Silva M.D."/>
            <person name="Binneck E."/>
            <person name="de Melo N.F."/>
            <person name="da Silva R.H."/>
            <person name="de Melo A.L.T.M."/>
            <person name="Pandolfi V."/>
            <person name="Bustamante F.O."/>
            <person name="Brasileiro-Vidal A.C."/>
            <person name="Benko-Iseppon A.M."/>
        </authorList>
    </citation>
    <scope>NUCLEOTIDE SEQUENCE [LARGE SCALE GENOMIC DNA]</scope>
    <source>
        <tissue evidence="3">Leaves</tissue>
    </source>
</reference>
<sequence length="418" mass="46576">MVGRGAERGTGRGRGTSSPSTSSPSTSAMPGSTQETSSPSPYLAVLNPEYHGPPSPPPPPIPPTIPSTSHPAGCGFYAGAIGNHSSRIITRIPAGSGDTIKRLEEDPTGQCEKPNNCTKEITNIIKLMHNEAWPNWKAIPATTRDCMIEEKFTWDKDNDDLIKAAFNTHASKRFFGMMEDVREQKEHLTQSCRPELKMLLYHYWEIDEKYLHRKTTNKRNRAFEKCGKYTGGSTMPMQTKANMTKSLDRPVSMAEVFKQTNTPKANKEEFTDKRESGTAATVHPDQVWCQTVSESDDKNRIFGIGGFLASTPRTTVFAPQASSVSLTSPNPAGQEEAVDLREHAHLLNQNIQDMARQLHEFEERYQTFHDELSQRPGEHRRQIDVTGEQMHESASSAVEDLPLHPPAQAEDDVDYLDL</sequence>
<evidence type="ECO:0000313" key="4">
    <source>
        <dbReference type="Proteomes" id="UP001341840"/>
    </source>
</evidence>
<protein>
    <recommendedName>
        <fullName evidence="5">Retrotransposon gag domain-containing protein</fullName>
    </recommendedName>
</protein>
<comment type="caution">
    <text evidence="3">The sequence shown here is derived from an EMBL/GenBank/DDBJ whole genome shotgun (WGS) entry which is preliminary data.</text>
</comment>
<evidence type="ECO:0000313" key="3">
    <source>
        <dbReference type="EMBL" id="MED6131660.1"/>
    </source>
</evidence>
<organism evidence="3 4">
    <name type="scientific">Stylosanthes scabra</name>
    <dbReference type="NCBI Taxonomy" id="79078"/>
    <lineage>
        <taxon>Eukaryota</taxon>
        <taxon>Viridiplantae</taxon>
        <taxon>Streptophyta</taxon>
        <taxon>Embryophyta</taxon>
        <taxon>Tracheophyta</taxon>
        <taxon>Spermatophyta</taxon>
        <taxon>Magnoliopsida</taxon>
        <taxon>eudicotyledons</taxon>
        <taxon>Gunneridae</taxon>
        <taxon>Pentapetalae</taxon>
        <taxon>rosids</taxon>
        <taxon>fabids</taxon>
        <taxon>Fabales</taxon>
        <taxon>Fabaceae</taxon>
        <taxon>Papilionoideae</taxon>
        <taxon>50 kb inversion clade</taxon>
        <taxon>dalbergioids sensu lato</taxon>
        <taxon>Dalbergieae</taxon>
        <taxon>Pterocarpus clade</taxon>
        <taxon>Stylosanthes</taxon>
    </lineage>
</organism>
<name>A0ABU6S6K4_9FABA</name>
<dbReference type="EMBL" id="JASCZI010060444">
    <property type="protein sequence ID" value="MED6131660.1"/>
    <property type="molecule type" value="Genomic_DNA"/>
</dbReference>
<dbReference type="Proteomes" id="UP001341840">
    <property type="component" value="Unassembled WGS sequence"/>
</dbReference>
<feature type="compositionally biased region" description="Pro residues" evidence="2">
    <location>
        <begin position="51"/>
        <end position="65"/>
    </location>
</feature>
<keyword evidence="1" id="KW-0175">Coiled coil</keyword>
<feature type="compositionally biased region" description="Acidic residues" evidence="2">
    <location>
        <begin position="409"/>
        <end position="418"/>
    </location>
</feature>
<gene>
    <name evidence="3" type="ORF">PIB30_011811</name>
</gene>
<proteinExistence type="predicted"/>
<evidence type="ECO:0008006" key="5">
    <source>
        <dbReference type="Google" id="ProtNLM"/>
    </source>
</evidence>
<keyword evidence="4" id="KW-1185">Reference proteome</keyword>
<feature type="region of interest" description="Disordered" evidence="2">
    <location>
        <begin position="1"/>
        <end position="68"/>
    </location>
</feature>
<feature type="compositionally biased region" description="Low complexity" evidence="2">
    <location>
        <begin position="15"/>
        <end position="33"/>
    </location>
</feature>
<feature type="coiled-coil region" evidence="1">
    <location>
        <begin position="344"/>
        <end position="371"/>
    </location>
</feature>
<feature type="region of interest" description="Disordered" evidence="2">
    <location>
        <begin position="386"/>
        <end position="418"/>
    </location>
</feature>
<evidence type="ECO:0000256" key="2">
    <source>
        <dbReference type="SAM" id="MobiDB-lite"/>
    </source>
</evidence>
<evidence type="ECO:0000256" key="1">
    <source>
        <dbReference type="SAM" id="Coils"/>
    </source>
</evidence>
<feature type="compositionally biased region" description="Basic and acidic residues" evidence="2">
    <location>
        <begin position="1"/>
        <end position="10"/>
    </location>
</feature>
<accession>A0ABU6S6K4</accession>